<sequence>MEKVSMSRKTALIFFLVFLISFAAFLYQAWSQTNEECIGCHEDKSLAKKSASGEEISLFVDQNEFTRSVHKKIQCIDCHADLKGIKEFPHKETLMKVECKGCHEKEYSTYTQSVHGKAFLKGDKNLPTCATCHGKHYILCATDPECSTSPIKQIKVCTKCHEDRKIVAKYNLPGVDFIKSYEKSIHGRAIAEKGLVVSAVCSDCHGSHEIKPIDDPGSLKNKVNIPAVCSKCHKSVYAEYSQSIHGQAITKGMMDSPVCTDCHGEHTIAASTDPASKVSSKNIPKTCSRCHADVKLTEKYGIPGARYQTYLDSYHGMASKFGETTVANCASCHGFHGILPSSDPRSSINKANLPVTCGKCHPGATKKFALGKIHVEATKESSLGKYYVRQFYIWFISILVVCFVSYVGLEMYGYLRRRRKEMERNKHK</sequence>
<reference evidence="2 3" key="1">
    <citation type="journal article" date="2016" name="Nat. Commun.">
        <title>Thousands of microbial genomes shed light on interconnected biogeochemical processes in an aquifer system.</title>
        <authorList>
            <person name="Anantharaman K."/>
            <person name="Brown C.T."/>
            <person name="Hug L.A."/>
            <person name="Sharon I."/>
            <person name="Castelle C.J."/>
            <person name="Probst A.J."/>
            <person name="Thomas B.C."/>
            <person name="Singh A."/>
            <person name="Wilkins M.J."/>
            <person name="Karaoz U."/>
            <person name="Brodie E.L."/>
            <person name="Williams K.H."/>
            <person name="Hubbard S.S."/>
            <person name="Banfield J.F."/>
        </authorList>
    </citation>
    <scope>NUCLEOTIDE SEQUENCE [LARGE SCALE GENOMIC DNA]</scope>
</reference>
<accession>A0A1F7S0M9</accession>
<comment type="caution">
    <text evidence="2">The sequence shown here is derived from an EMBL/GenBank/DDBJ whole genome shotgun (WGS) entry which is preliminary data.</text>
</comment>
<dbReference type="Proteomes" id="UP000178435">
    <property type="component" value="Unassembled WGS sequence"/>
</dbReference>
<dbReference type="EMBL" id="MGDF01000032">
    <property type="protein sequence ID" value="OGL46814.1"/>
    <property type="molecule type" value="Genomic_DNA"/>
</dbReference>
<evidence type="ECO:0000313" key="3">
    <source>
        <dbReference type="Proteomes" id="UP000178435"/>
    </source>
</evidence>
<feature type="transmembrane region" description="Helical" evidence="1">
    <location>
        <begin position="391"/>
        <end position="415"/>
    </location>
</feature>
<gene>
    <name evidence="2" type="ORF">A2149_05380</name>
</gene>
<dbReference type="Gene3D" id="1.10.780.10">
    <property type="entry name" value="Hydroxylamine Oxidoreductase, Chain A, domain 1"/>
    <property type="match status" value="2"/>
</dbReference>
<dbReference type="InterPro" id="IPR036280">
    <property type="entry name" value="Multihaem_cyt_sf"/>
</dbReference>
<evidence type="ECO:0000313" key="2">
    <source>
        <dbReference type="EMBL" id="OGL46814.1"/>
    </source>
</evidence>
<keyword evidence="1" id="KW-1133">Transmembrane helix</keyword>
<keyword evidence="1" id="KW-0472">Membrane</keyword>
<keyword evidence="1" id="KW-0812">Transmembrane</keyword>
<dbReference type="Gene3D" id="3.90.10.10">
    <property type="entry name" value="Cytochrome C3"/>
    <property type="match status" value="1"/>
</dbReference>
<dbReference type="SUPFAM" id="SSF48695">
    <property type="entry name" value="Multiheme cytochromes"/>
    <property type="match status" value="1"/>
</dbReference>
<protein>
    <submittedName>
        <fullName evidence="2">Uncharacterized protein</fullName>
    </submittedName>
</protein>
<evidence type="ECO:0000256" key="1">
    <source>
        <dbReference type="SAM" id="Phobius"/>
    </source>
</evidence>
<dbReference type="AlphaFoldDB" id="A0A1F7S0M9"/>
<organism evidence="2 3">
    <name type="scientific">Candidatus Schekmanbacteria bacterium RBG_16_38_11</name>
    <dbReference type="NCBI Taxonomy" id="1817880"/>
    <lineage>
        <taxon>Bacteria</taxon>
        <taxon>Candidatus Schekmaniibacteriota</taxon>
    </lineage>
</organism>
<proteinExistence type="predicted"/>
<name>A0A1F7S0M9_9BACT</name>